<sequence length="173" mass="19817">MSTLLSTENIKALVARTPGFYLRPSKKPGETYKILYHRLQPTVLYDRRSCKVDILVPGIMNIPMVSRERIVMRQGLPVLPLLVLLLLKLQGWSDHRASTRSDMQQKQYVDIRDINQLVAIAARSGEHLSQASWVPEALLDQGHQHLSLFLRIVRPAETQHWLNLGFDVPELYA</sequence>
<reference evidence="1 2" key="1">
    <citation type="submission" date="2021-08" db="EMBL/GenBank/DDBJ databases">
        <title>Draft Genome Sequence of Phanerochaete sordida strain YK-624.</title>
        <authorList>
            <person name="Mori T."/>
            <person name="Dohra H."/>
            <person name="Suzuki T."/>
            <person name="Kawagishi H."/>
            <person name="Hirai H."/>
        </authorList>
    </citation>
    <scope>NUCLEOTIDE SEQUENCE [LARGE SCALE GENOMIC DNA]</scope>
    <source>
        <strain evidence="1 2">YK-624</strain>
    </source>
</reference>
<protein>
    <submittedName>
        <fullName evidence="1">Uncharacterized protein</fullName>
    </submittedName>
</protein>
<evidence type="ECO:0000313" key="1">
    <source>
        <dbReference type="EMBL" id="GJE93054.1"/>
    </source>
</evidence>
<organism evidence="1 2">
    <name type="scientific">Phanerochaete sordida</name>
    <dbReference type="NCBI Taxonomy" id="48140"/>
    <lineage>
        <taxon>Eukaryota</taxon>
        <taxon>Fungi</taxon>
        <taxon>Dikarya</taxon>
        <taxon>Basidiomycota</taxon>
        <taxon>Agaricomycotina</taxon>
        <taxon>Agaricomycetes</taxon>
        <taxon>Polyporales</taxon>
        <taxon>Phanerochaetaceae</taxon>
        <taxon>Phanerochaete</taxon>
    </lineage>
</organism>
<dbReference type="AlphaFoldDB" id="A0A9P3LFW6"/>
<gene>
    <name evidence="1" type="ORF">PsYK624_092130</name>
</gene>
<accession>A0A9P3LFW6</accession>
<dbReference type="Proteomes" id="UP000703269">
    <property type="component" value="Unassembled WGS sequence"/>
</dbReference>
<dbReference type="EMBL" id="BPQB01000030">
    <property type="protein sequence ID" value="GJE93054.1"/>
    <property type="molecule type" value="Genomic_DNA"/>
</dbReference>
<evidence type="ECO:0000313" key="2">
    <source>
        <dbReference type="Proteomes" id="UP000703269"/>
    </source>
</evidence>
<dbReference type="OrthoDB" id="3133286at2759"/>
<keyword evidence="2" id="KW-1185">Reference proteome</keyword>
<comment type="caution">
    <text evidence="1">The sequence shown here is derived from an EMBL/GenBank/DDBJ whole genome shotgun (WGS) entry which is preliminary data.</text>
</comment>
<name>A0A9P3LFW6_9APHY</name>
<proteinExistence type="predicted"/>